<protein>
    <submittedName>
        <fullName evidence="2">Uncharacterized protein</fullName>
    </submittedName>
</protein>
<keyword evidence="1" id="KW-0812">Transmembrane</keyword>
<evidence type="ECO:0000313" key="3">
    <source>
        <dbReference type="Proteomes" id="UP000317036"/>
    </source>
</evidence>
<evidence type="ECO:0000313" key="2">
    <source>
        <dbReference type="EMBL" id="TVY11579.1"/>
    </source>
</evidence>
<gene>
    <name evidence="2" type="ORF">FPZ49_02435</name>
</gene>
<accession>A0A559KHH7</accession>
<sequence length="303" mass="34693">MEKRLNRTDYLFAATFIFMLVVALGAFFFGLRMGQDRSALKYEDQIAKQNEAANSFTAYHQQYLVSFYHTIYVQYREFHKKWFDKMDELQTNHSADASLIIKDLGKLAQENYDRLGSKTMPDSSPLLQDALKDYMKSLKLFSEAMKDYAPKANAVSGSELVAQLGNDAYLGEAKNFALKAEKEYYDAIIKWNETVNSGFKPIDVSKPLSLNDWSALNFNMKNDYIAQQLLAAKSFKPFTPQDMTSRIDEMIASGQVKKMSLSDVKQVIDMLMGTDAVRPGDFLRNKSKQYMNETMPQLPFFTN</sequence>
<organism evidence="2 3">
    <name type="scientific">Paenibacillus cremeus</name>
    <dbReference type="NCBI Taxonomy" id="2163881"/>
    <lineage>
        <taxon>Bacteria</taxon>
        <taxon>Bacillati</taxon>
        <taxon>Bacillota</taxon>
        <taxon>Bacilli</taxon>
        <taxon>Bacillales</taxon>
        <taxon>Paenibacillaceae</taxon>
        <taxon>Paenibacillus</taxon>
    </lineage>
</organism>
<reference evidence="2 3" key="1">
    <citation type="submission" date="2019-07" db="EMBL/GenBank/DDBJ databases">
        <authorList>
            <person name="Kim J."/>
        </authorList>
    </citation>
    <scope>NUCLEOTIDE SEQUENCE [LARGE SCALE GENOMIC DNA]</scope>
    <source>
        <strain evidence="2 3">JC52</strain>
    </source>
</reference>
<evidence type="ECO:0000256" key="1">
    <source>
        <dbReference type="SAM" id="Phobius"/>
    </source>
</evidence>
<keyword evidence="3" id="KW-1185">Reference proteome</keyword>
<dbReference type="AlphaFoldDB" id="A0A559KHH7"/>
<keyword evidence="1" id="KW-1133">Transmembrane helix</keyword>
<dbReference type="OrthoDB" id="2649144at2"/>
<feature type="transmembrane region" description="Helical" evidence="1">
    <location>
        <begin position="12"/>
        <end position="31"/>
    </location>
</feature>
<name>A0A559KHH7_9BACL</name>
<keyword evidence="1" id="KW-0472">Membrane</keyword>
<dbReference type="Proteomes" id="UP000317036">
    <property type="component" value="Unassembled WGS sequence"/>
</dbReference>
<proteinExistence type="predicted"/>
<dbReference type="RefSeq" id="WP_144842816.1">
    <property type="nucleotide sequence ID" value="NZ_VNJI01000002.1"/>
</dbReference>
<dbReference type="EMBL" id="VNJI01000002">
    <property type="protein sequence ID" value="TVY11579.1"/>
    <property type="molecule type" value="Genomic_DNA"/>
</dbReference>
<comment type="caution">
    <text evidence="2">The sequence shown here is derived from an EMBL/GenBank/DDBJ whole genome shotgun (WGS) entry which is preliminary data.</text>
</comment>